<dbReference type="PROSITE" id="PS50097">
    <property type="entry name" value="BTB"/>
    <property type="match status" value="1"/>
</dbReference>
<comment type="caution">
    <text evidence="3">The sequence shown here is derived from an EMBL/GenBank/DDBJ whole genome shotgun (WGS) entry which is preliminary data.</text>
</comment>
<protein>
    <submittedName>
        <fullName evidence="3">4075_t:CDS:1</fullName>
    </submittedName>
</protein>
<dbReference type="InterPro" id="IPR011333">
    <property type="entry name" value="SKP1/BTB/POZ_sf"/>
</dbReference>
<feature type="compositionally biased region" description="Basic and acidic residues" evidence="1">
    <location>
        <begin position="859"/>
        <end position="871"/>
    </location>
</feature>
<evidence type="ECO:0000256" key="1">
    <source>
        <dbReference type="SAM" id="MobiDB-lite"/>
    </source>
</evidence>
<dbReference type="Proteomes" id="UP000789706">
    <property type="component" value="Unassembled WGS sequence"/>
</dbReference>
<evidence type="ECO:0000313" key="3">
    <source>
        <dbReference type="EMBL" id="CAG8541985.1"/>
    </source>
</evidence>
<dbReference type="Pfam" id="PF25995">
    <property type="entry name" value="STB6_N"/>
    <property type="match status" value="1"/>
</dbReference>
<evidence type="ECO:0000259" key="2">
    <source>
        <dbReference type="PROSITE" id="PS50097"/>
    </source>
</evidence>
<dbReference type="OrthoDB" id="19806at2759"/>
<keyword evidence="4" id="KW-1185">Reference proteome</keyword>
<dbReference type="EMBL" id="CAJVPK010000708">
    <property type="protein sequence ID" value="CAG8541985.1"/>
    <property type="molecule type" value="Genomic_DNA"/>
</dbReference>
<dbReference type="CDD" id="cd18186">
    <property type="entry name" value="BTB_POZ_ZBTB_KLHL-like"/>
    <property type="match status" value="1"/>
</dbReference>
<dbReference type="InterPro" id="IPR059025">
    <property type="entry name" value="STB6_N"/>
</dbReference>
<feature type="region of interest" description="Disordered" evidence="1">
    <location>
        <begin position="795"/>
        <end position="871"/>
    </location>
</feature>
<sequence length="927" mass="108659">MALNLLEILSKDYKTLLETGDFADIVIQVGEGPQARTWFKAHSLVLKARSPYFRNKLATDCSNVVAFNEPNISPKLFSVLLMYIYLGTIELEAYSAPEIMYLLCGARELCLRELVDFIQDYLIEKKDLIKRHFFFVARASYNHFEKLSMHCNNILKEDPATFINSQDFITIKKNELLSFYKNHPTNIREIILWEKLVEWGVAQFPSMTLDLTTWTDEDFESLRELMDPFISYIDFHKVTRSEFLKNIRPFKKLFDDSFYIEILEYHTFPELTSESLTPEVLSSPRNGNCCNKKSYSKPIRNSGDSFRVKEYEVYQQRMNFNHFIRDGDFVFCEYEKLESIAKECDLDIVHKEKILEGYQLYIVEQWVCDKKVRFYNTVTVFTGVPSHRITVCSIHIKKLEIYPFKIEQMFKMLEEDNTRQKVTDIGLIFVTNLSTFPSSLNIILVPDGDYKKHYLEFYLNSNLRKIGCSGRSALSLKPPTDAQKDKFYQLYSISEMAPFEVAVLELVKLVQISLYIFDKFPISFVDGLLCDSTENALREFNREYKSITFRDNILEPVLVAEILKIIVNIRNELHSLNYQVGKDPFSDPESFLNGIAAFQKSVKINITRKLDKPTIEKIHFYYDRQRYPDGLKVLKSKIEDISGISATDIETSSLEKFWKNVNIDSLRYLWKGKKESSQQLNDSDWFQGGKELGKSFLRGAKTGEVLKGSVGYIRGVTGSLSRSGSPVEKIFNPPAKTPSLPPYIFRNRTSRKRPEIVSRRSRRRLKRFRLSRPNEAQIGFSIENLIQTENAIQTENEGRNEDNINCSSEDESDELPFDNRIRRMRSHSMSSFYAKQKKKQQKQLQHKITRSNSFNNLDTAKEQNSKEQREKSLREIVKSLEVQILESKMPQSARSVQAFYNLWNFIYDQWRRFYYYYYYKKSEEDDE</sequence>
<dbReference type="SMART" id="SM00225">
    <property type="entry name" value="BTB"/>
    <property type="match status" value="1"/>
</dbReference>
<dbReference type="PANTHER" id="PTHR31011">
    <property type="entry name" value="PROTEIN STB2-RELATED"/>
    <property type="match status" value="1"/>
</dbReference>
<dbReference type="SUPFAM" id="SSF54695">
    <property type="entry name" value="POZ domain"/>
    <property type="match status" value="1"/>
</dbReference>
<dbReference type="InterPro" id="IPR000210">
    <property type="entry name" value="BTB/POZ_dom"/>
</dbReference>
<proteinExistence type="predicted"/>
<evidence type="ECO:0000313" key="4">
    <source>
        <dbReference type="Proteomes" id="UP000789706"/>
    </source>
</evidence>
<dbReference type="PANTHER" id="PTHR31011:SF2">
    <property type="entry name" value="PROTEIN STB2-RELATED"/>
    <property type="match status" value="1"/>
</dbReference>
<dbReference type="InterPro" id="IPR038919">
    <property type="entry name" value="STB2/STB2"/>
</dbReference>
<dbReference type="GO" id="GO:0070822">
    <property type="term" value="C:Sin3-type complex"/>
    <property type="evidence" value="ECO:0007669"/>
    <property type="project" value="TreeGrafter"/>
</dbReference>
<name>A0A9N9AR68_9GLOM</name>
<reference evidence="3" key="1">
    <citation type="submission" date="2021-06" db="EMBL/GenBank/DDBJ databases">
        <authorList>
            <person name="Kallberg Y."/>
            <person name="Tangrot J."/>
            <person name="Rosling A."/>
        </authorList>
    </citation>
    <scope>NUCLEOTIDE SEQUENCE</scope>
    <source>
        <strain evidence="3">AZ414A</strain>
    </source>
</reference>
<dbReference type="Pfam" id="PF00651">
    <property type="entry name" value="BTB"/>
    <property type="match status" value="1"/>
</dbReference>
<gene>
    <name evidence="3" type="ORF">DEBURN_LOCUS6655</name>
</gene>
<dbReference type="AlphaFoldDB" id="A0A9N9AR68"/>
<feature type="compositionally biased region" description="Basic residues" evidence="1">
    <location>
        <begin position="835"/>
        <end position="849"/>
    </location>
</feature>
<organism evidence="3 4">
    <name type="scientific">Diversispora eburnea</name>
    <dbReference type="NCBI Taxonomy" id="1213867"/>
    <lineage>
        <taxon>Eukaryota</taxon>
        <taxon>Fungi</taxon>
        <taxon>Fungi incertae sedis</taxon>
        <taxon>Mucoromycota</taxon>
        <taxon>Glomeromycotina</taxon>
        <taxon>Glomeromycetes</taxon>
        <taxon>Diversisporales</taxon>
        <taxon>Diversisporaceae</taxon>
        <taxon>Diversispora</taxon>
    </lineage>
</organism>
<feature type="domain" description="BTB" evidence="2">
    <location>
        <begin position="23"/>
        <end position="93"/>
    </location>
</feature>
<dbReference type="Gene3D" id="3.30.710.10">
    <property type="entry name" value="Potassium Channel Kv1.1, Chain A"/>
    <property type="match status" value="1"/>
</dbReference>
<accession>A0A9N9AR68</accession>